<protein>
    <recommendedName>
        <fullName evidence="3">Peptidase family M41</fullName>
    </recommendedName>
</protein>
<dbReference type="GO" id="GO:0005524">
    <property type="term" value="F:ATP binding"/>
    <property type="evidence" value="ECO:0007669"/>
    <property type="project" value="InterPro"/>
</dbReference>
<proteinExistence type="predicted"/>
<dbReference type="GO" id="GO:0004222">
    <property type="term" value="F:metalloendopeptidase activity"/>
    <property type="evidence" value="ECO:0007669"/>
    <property type="project" value="InterPro"/>
</dbReference>
<evidence type="ECO:0000313" key="2">
    <source>
        <dbReference type="Proteomes" id="UP000534286"/>
    </source>
</evidence>
<gene>
    <name evidence="1" type="ORF">FHR32_000046</name>
</gene>
<dbReference type="InterPro" id="IPR037219">
    <property type="entry name" value="Peptidase_M41-like"/>
</dbReference>
<organism evidence="1 2">
    <name type="scientific">Streptosporangium album</name>
    <dbReference type="NCBI Taxonomy" id="47479"/>
    <lineage>
        <taxon>Bacteria</taxon>
        <taxon>Bacillati</taxon>
        <taxon>Actinomycetota</taxon>
        <taxon>Actinomycetes</taxon>
        <taxon>Streptosporangiales</taxon>
        <taxon>Streptosporangiaceae</taxon>
        <taxon>Streptosporangium</taxon>
    </lineage>
</organism>
<sequence length="237" mass="25040">MVSLASLAGERMFFAQDNSSGVSGDLFSATYLTALMEAHWGMGRGVTSMPALQELEIMGGRSLPKPGGAGGIGFTRAPGGGQPPAPDVLGERIEYNLVRLLEATEDLLKEHRREVLCLAHALETHKTLNGEDVIAVLEHRQGPLVDGSVYASEEFYAEIEEYHLEATRAHREHSHVAREPPVPLLLPRLEPAAAVIRGAVVTGNGHGSALSAAAGSVVAAGPDFVPWGEGGQAPSPW</sequence>
<accession>A0A7W7RQK8</accession>
<dbReference type="EMBL" id="JACHJU010000001">
    <property type="protein sequence ID" value="MBB4935741.1"/>
    <property type="molecule type" value="Genomic_DNA"/>
</dbReference>
<dbReference type="GO" id="GO:0006508">
    <property type="term" value="P:proteolysis"/>
    <property type="evidence" value="ECO:0007669"/>
    <property type="project" value="InterPro"/>
</dbReference>
<dbReference type="Gene3D" id="1.20.58.760">
    <property type="entry name" value="Peptidase M41"/>
    <property type="match status" value="1"/>
</dbReference>
<keyword evidence="2" id="KW-1185">Reference proteome</keyword>
<comment type="caution">
    <text evidence="1">The sequence shown here is derived from an EMBL/GenBank/DDBJ whole genome shotgun (WGS) entry which is preliminary data.</text>
</comment>
<evidence type="ECO:0008006" key="3">
    <source>
        <dbReference type="Google" id="ProtNLM"/>
    </source>
</evidence>
<dbReference type="Proteomes" id="UP000534286">
    <property type="component" value="Unassembled WGS sequence"/>
</dbReference>
<name>A0A7W7RQK8_9ACTN</name>
<dbReference type="GO" id="GO:0004176">
    <property type="term" value="F:ATP-dependent peptidase activity"/>
    <property type="evidence" value="ECO:0007669"/>
    <property type="project" value="InterPro"/>
</dbReference>
<dbReference type="RefSeq" id="WP_246465866.1">
    <property type="nucleotide sequence ID" value="NZ_BAABEK010000028.1"/>
</dbReference>
<reference evidence="1 2" key="1">
    <citation type="submission" date="2020-08" db="EMBL/GenBank/DDBJ databases">
        <title>Sequencing the genomes of 1000 actinobacteria strains.</title>
        <authorList>
            <person name="Klenk H.-P."/>
        </authorList>
    </citation>
    <scope>NUCLEOTIDE SEQUENCE [LARGE SCALE GENOMIC DNA]</scope>
    <source>
        <strain evidence="1 2">DSM 43023</strain>
    </source>
</reference>
<evidence type="ECO:0000313" key="1">
    <source>
        <dbReference type="EMBL" id="MBB4935741.1"/>
    </source>
</evidence>
<dbReference type="AlphaFoldDB" id="A0A7W7RQK8"/>
<dbReference type="SUPFAM" id="SSF140990">
    <property type="entry name" value="FtsH protease domain-like"/>
    <property type="match status" value="1"/>
</dbReference>